<dbReference type="InterPro" id="IPR011006">
    <property type="entry name" value="CheY-like_superfamily"/>
</dbReference>
<organism evidence="3 4">
    <name type="scientific">Cyclobacterium amurskyense</name>
    <dbReference type="NCBI Taxonomy" id="320787"/>
    <lineage>
        <taxon>Bacteria</taxon>
        <taxon>Pseudomonadati</taxon>
        <taxon>Bacteroidota</taxon>
        <taxon>Cytophagia</taxon>
        <taxon>Cytophagales</taxon>
        <taxon>Cyclobacteriaceae</taxon>
        <taxon>Cyclobacterium</taxon>
    </lineage>
</organism>
<name>A0A0H4PN59_9BACT</name>
<dbReference type="AlphaFoldDB" id="A0A0H4PN59"/>
<dbReference type="InterPro" id="IPR052893">
    <property type="entry name" value="TCS_response_regulator"/>
</dbReference>
<dbReference type="PANTHER" id="PTHR44520:SF2">
    <property type="entry name" value="RESPONSE REGULATOR RCP1"/>
    <property type="match status" value="1"/>
</dbReference>
<feature type="domain" description="Response regulatory" evidence="2">
    <location>
        <begin position="3"/>
        <end position="121"/>
    </location>
</feature>
<dbReference type="Pfam" id="PF00072">
    <property type="entry name" value="Response_reg"/>
    <property type="match status" value="1"/>
</dbReference>
<dbReference type="Proteomes" id="UP000036520">
    <property type="component" value="Chromosome"/>
</dbReference>
<evidence type="ECO:0000313" key="3">
    <source>
        <dbReference type="EMBL" id="AKP49702.1"/>
    </source>
</evidence>
<feature type="modified residue" description="4-aspartylphosphate" evidence="1">
    <location>
        <position position="55"/>
    </location>
</feature>
<dbReference type="Gene3D" id="3.40.50.2300">
    <property type="match status" value="1"/>
</dbReference>
<dbReference type="OrthoDB" id="1524091at2"/>
<reference evidence="3 4" key="1">
    <citation type="submission" date="2015-07" db="EMBL/GenBank/DDBJ databases">
        <authorList>
            <person name="Kim K.M."/>
        </authorList>
    </citation>
    <scope>NUCLEOTIDE SEQUENCE [LARGE SCALE GENOMIC DNA]</scope>
    <source>
        <strain evidence="3 4">KCTC 12363</strain>
    </source>
</reference>
<dbReference type="RefSeq" id="WP_048640216.1">
    <property type="nucleotide sequence ID" value="NZ_CP012040.1"/>
</dbReference>
<dbReference type="PANTHER" id="PTHR44520">
    <property type="entry name" value="RESPONSE REGULATOR RCP1-RELATED"/>
    <property type="match status" value="1"/>
</dbReference>
<accession>A0A0H4PN59</accession>
<dbReference type="InterPro" id="IPR001789">
    <property type="entry name" value="Sig_transdc_resp-reg_receiver"/>
</dbReference>
<dbReference type="SUPFAM" id="SSF52172">
    <property type="entry name" value="CheY-like"/>
    <property type="match status" value="1"/>
</dbReference>
<dbReference type="KEGG" id="camu:CA2015_0220"/>
<evidence type="ECO:0000313" key="4">
    <source>
        <dbReference type="Proteomes" id="UP000036520"/>
    </source>
</evidence>
<protein>
    <submittedName>
        <fullName evidence="3">Two-component response regulator</fullName>
    </submittedName>
</protein>
<proteinExistence type="predicted"/>
<keyword evidence="4" id="KW-1185">Reference proteome</keyword>
<dbReference type="SMART" id="SM00448">
    <property type="entry name" value="REC"/>
    <property type="match status" value="1"/>
</dbReference>
<evidence type="ECO:0000259" key="2">
    <source>
        <dbReference type="PROSITE" id="PS50110"/>
    </source>
</evidence>
<dbReference type="PROSITE" id="PS50110">
    <property type="entry name" value="RESPONSE_REGULATORY"/>
    <property type="match status" value="1"/>
</dbReference>
<gene>
    <name evidence="3" type="ORF">CA2015_0220</name>
</gene>
<dbReference type="CDD" id="cd00156">
    <property type="entry name" value="REC"/>
    <property type="match status" value="1"/>
</dbReference>
<dbReference type="GO" id="GO:0000160">
    <property type="term" value="P:phosphorelay signal transduction system"/>
    <property type="evidence" value="ECO:0007669"/>
    <property type="project" value="InterPro"/>
</dbReference>
<evidence type="ECO:0000256" key="1">
    <source>
        <dbReference type="PROSITE-ProRule" id="PRU00169"/>
    </source>
</evidence>
<dbReference type="EMBL" id="CP012040">
    <property type="protein sequence ID" value="AKP49702.1"/>
    <property type="molecule type" value="Genomic_DNA"/>
</dbReference>
<keyword evidence="1" id="KW-0597">Phosphoprotein</keyword>
<sequence>MIKIVLIDDDPVSIFVTEKLISKNILEPFKVFSFNNATDALKDINNIRPDYLFLDINMPEINGWDFLEMFKPVKKNPEIYILSSSIDETDISKAKQYDEVKNYLTKPLIKQYIKLIFGGGKFDRKIQH</sequence>
<dbReference type="STRING" id="320787.CA2015_0220"/>